<protein>
    <recommendedName>
        <fullName evidence="2">Vacuolar protein sorting-associated protein 72 homolog</fullName>
    </recommendedName>
</protein>
<dbReference type="Pfam" id="PF05764">
    <property type="entry name" value="YL1"/>
    <property type="match status" value="1"/>
</dbReference>
<keyword evidence="5" id="KW-1185">Reference proteome</keyword>
<dbReference type="GO" id="GO:0005634">
    <property type="term" value="C:nucleus"/>
    <property type="evidence" value="ECO:0007669"/>
    <property type="project" value="TreeGrafter"/>
</dbReference>
<name>A0A8B7P8P0_HYAAZ</name>
<comment type="similarity">
    <text evidence="1">Belongs to the VPS72/YL1 family.</text>
</comment>
<dbReference type="InterPro" id="IPR013272">
    <property type="entry name" value="Vps72/YL1_C"/>
</dbReference>
<feature type="compositionally biased region" description="Acidic residues" evidence="3">
    <location>
        <begin position="49"/>
        <end position="73"/>
    </location>
</feature>
<evidence type="ECO:0000256" key="2">
    <source>
        <dbReference type="ARBA" id="ARBA00020000"/>
    </source>
</evidence>
<dbReference type="CTD" id="34516"/>
<proteinExistence type="inferred from homology"/>
<dbReference type="PANTHER" id="PTHR13275">
    <property type="entry name" value="YL-1 PROTEIN TRANSCRIPTION FACTOR-LIKE 1"/>
    <property type="match status" value="1"/>
</dbReference>
<feature type="compositionally biased region" description="Basic and acidic residues" evidence="3">
    <location>
        <begin position="129"/>
        <end position="146"/>
    </location>
</feature>
<dbReference type="InterPro" id="IPR046757">
    <property type="entry name" value="YL1_N"/>
</dbReference>
<dbReference type="RefSeq" id="XP_018022172.1">
    <property type="nucleotide sequence ID" value="XM_018166683.2"/>
</dbReference>
<dbReference type="RefSeq" id="XP_047737688.1">
    <property type="nucleotide sequence ID" value="XM_047881732.1"/>
</dbReference>
<evidence type="ECO:0000256" key="3">
    <source>
        <dbReference type="SAM" id="MobiDB-lite"/>
    </source>
</evidence>
<dbReference type="KEGG" id="hazt:108678304"/>
<gene>
    <name evidence="6 7" type="primary">LOC108678304</name>
</gene>
<reference evidence="6 7" key="1">
    <citation type="submission" date="2025-04" db="UniProtKB">
        <authorList>
            <consortium name="RefSeq"/>
        </authorList>
    </citation>
    <scope>IDENTIFICATION</scope>
    <source>
        <tissue evidence="6 7">Whole organism</tissue>
    </source>
</reference>
<dbReference type="OrthoDB" id="78296at2759"/>
<dbReference type="SMART" id="SM00993">
    <property type="entry name" value="YL1_C"/>
    <property type="match status" value="1"/>
</dbReference>
<feature type="region of interest" description="Disordered" evidence="3">
    <location>
        <begin position="1"/>
        <end position="160"/>
    </location>
</feature>
<sequence length="688" mass="74698">MAAERERRPNAGSKMARLLDEEEEDDFYKTTYGGFNEEEDDNDYKSEVEAEDEVDSDFSIDENDEPVSDTEDVDGSKPQKRGRLIIKAYKEPKPSRDISKKSPVKKKMLSESHIAAGNKKAIRRSTQLKSEETIKRQKDRQMEETKRKSRRSSSGHEPHMTQEELLAEAKETEKQNLLSLEKYELAEMDRKKPKMKRQGLTVPFIRYHSCTMPLIQDITSNSSTNHAANNALKNSNKDDDGTEQMDTDVNIADAEAMLDSIEAEMKMKGNSDTENKRPVIKISDLRPEEKCERTFITFSDELSFRKAFKKNKNKLSTRNICPITRLPARYFDPVTRLPYASVQAYRILREAYYQQLEDKGDPNCPPVAAWLEYRKKYKQSRAQSDPVTTVMTNPAPATNLGNYLGNHLGNNAFSQAVPQAVSISSANTQTTEVLSTNAVQQQNTASIQQMVSSVVSSVAATQQQQQQHLIRSSTGLGTLNVSTGLTSQSLNAASGITAQSLSGSQVISGSAGLANQGLSGSSLAAALSNLSQQSNQQQANPVARTIYQQVVSSRGSVVQGSVRPQMVVVTTGSAGGVHLVQSGTSVQLVQSTAGGAVQLVQSGTGTVQLVQSGSGGGMQLVQSSSGGGMQLVQSGSGGSVQLVQGTGGAMQLVHQGGAGGTVQLVQPGRITLRPMTGQTFTNLQSLFK</sequence>
<dbReference type="Proteomes" id="UP000694843">
    <property type="component" value="Unplaced"/>
</dbReference>
<evidence type="ECO:0000313" key="6">
    <source>
        <dbReference type="RefSeq" id="XP_018022172.1"/>
    </source>
</evidence>
<organism evidence="5 6">
    <name type="scientific">Hyalella azteca</name>
    <name type="common">Amphipod</name>
    <dbReference type="NCBI Taxonomy" id="294128"/>
    <lineage>
        <taxon>Eukaryota</taxon>
        <taxon>Metazoa</taxon>
        <taxon>Ecdysozoa</taxon>
        <taxon>Arthropoda</taxon>
        <taxon>Crustacea</taxon>
        <taxon>Multicrustacea</taxon>
        <taxon>Malacostraca</taxon>
        <taxon>Eumalacostraca</taxon>
        <taxon>Peracarida</taxon>
        <taxon>Amphipoda</taxon>
        <taxon>Senticaudata</taxon>
        <taxon>Talitrida</taxon>
        <taxon>Talitroidea</taxon>
        <taxon>Hyalellidae</taxon>
        <taxon>Hyalella</taxon>
    </lineage>
</organism>
<dbReference type="Pfam" id="PF08265">
    <property type="entry name" value="YL1_C"/>
    <property type="match status" value="1"/>
</dbReference>
<evidence type="ECO:0000313" key="7">
    <source>
        <dbReference type="RefSeq" id="XP_047737688.1"/>
    </source>
</evidence>
<evidence type="ECO:0000256" key="1">
    <source>
        <dbReference type="ARBA" id="ARBA00006832"/>
    </source>
</evidence>
<dbReference type="PANTHER" id="PTHR13275:SF4">
    <property type="entry name" value="VACUOLAR PROTEIN SORTING-ASSOCIATED PROTEIN 72 HOMOLOG"/>
    <property type="match status" value="1"/>
</dbReference>
<feature type="domain" description="Vps72/YL1 C-terminal" evidence="4">
    <location>
        <begin position="319"/>
        <end position="348"/>
    </location>
</feature>
<dbReference type="GeneID" id="108678304"/>
<feature type="compositionally biased region" description="Basic and acidic residues" evidence="3">
    <location>
        <begin position="88"/>
        <end position="100"/>
    </location>
</feature>
<dbReference type="AlphaFoldDB" id="A0A8B7P8P0"/>
<accession>A0A8B7P8P0</accession>
<evidence type="ECO:0000313" key="5">
    <source>
        <dbReference type="Proteomes" id="UP000694843"/>
    </source>
</evidence>
<evidence type="ECO:0000259" key="4">
    <source>
        <dbReference type="SMART" id="SM00993"/>
    </source>
</evidence>